<evidence type="ECO:0000256" key="4">
    <source>
        <dbReference type="ARBA" id="ARBA00023136"/>
    </source>
</evidence>
<reference evidence="9 10" key="1">
    <citation type="submission" date="2009-08" db="EMBL/GenBank/DDBJ databases">
        <title>The Genome Sequence of Spizellomyces punctatus strain DAOM BR117.</title>
        <authorList>
            <consortium name="The Broad Institute Genome Sequencing Platform"/>
            <person name="Russ C."/>
            <person name="Cuomo C."/>
            <person name="Shea T."/>
            <person name="Young S.K."/>
            <person name="Zeng Q."/>
            <person name="Koehrsen M."/>
            <person name="Haas B."/>
            <person name="Borodovsky M."/>
            <person name="Guigo R."/>
            <person name="Alvarado L."/>
            <person name="Berlin A."/>
            <person name="Bochicchio J."/>
            <person name="Borenstein D."/>
            <person name="Chapman S."/>
            <person name="Chen Z."/>
            <person name="Engels R."/>
            <person name="Freedman E."/>
            <person name="Gellesch M."/>
            <person name="Goldberg J."/>
            <person name="Griggs A."/>
            <person name="Gujja S."/>
            <person name="Heiman D."/>
            <person name="Hepburn T."/>
            <person name="Howarth C."/>
            <person name="Jen D."/>
            <person name="Larson L."/>
            <person name="Lewis B."/>
            <person name="Mehta T."/>
            <person name="Park D."/>
            <person name="Pearson M."/>
            <person name="Roberts A."/>
            <person name="Saif S."/>
            <person name="Shenoy N."/>
            <person name="Sisk P."/>
            <person name="Stolte C."/>
            <person name="Sykes S."/>
            <person name="Thomson T."/>
            <person name="Walk T."/>
            <person name="White J."/>
            <person name="Yandava C."/>
            <person name="Burger G."/>
            <person name="Gray M.W."/>
            <person name="Holland P.W.H."/>
            <person name="King N."/>
            <person name="Lang F.B.F."/>
            <person name="Roger A.J."/>
            <person name="Ruiz-Trillo I."/>
            <person name="Lander E."/>
            <person name="Nusbaum C."/>
        </authorList>
    </citation>
    <scope>NUCLEOTIDE SEQUENCE [LARGE SCALE GENOMIC DNA]</scope>
    <source>
        <strain evidence="9 10">DAOM BR117</strain>
    </source>
</reference>
<feature type="transmembrane region" description="Helical" evidence="7">
    <location>
        <begin position="144"/>
        <end position="162"/>
    </location>
</feature>
<dbReference type="OMA" id="EYHNTHL"/>
<proteinExistence type="predicted"/>
<accession>A0A0L0HQQ9</accession>
<keyword evidence="3 7" id="KW-1133">Transmembrane helix</keyword>
<dbReference type="RefSeq" id="XP_016611760.1">
    <property type="nucleotide sequence ID" value="XM_016757062.1"/>
</dbReference>
<dbReference type="PANTHER" id="PTHR13439">
    <property type="entry name" value="CT120 PROTEIN"/>
    <property type="match status" value="1"/>
</dbReference>
<dbReference type="InterPro" id="IPR050846">
    <property type="entry name" value="TLCD"/>
</dbReference>
<organism evidence="9 10">
    <name type="scientific">Spizellomyces punctatus (strain DAOM BR117)</name>
    <dbReference type="NCBI Taxonomy" id="645134"/>
    <lineage>
        <taxon>Eukaryota</taxon>
        <taxon>Fungi</taxon>
        <taxon>Fungi incertae sedis</taxon>
        <taxon>Chytridiomycota</taxon>
        <taxon>Chytridiomycota incertae sedis</taxon>
        <taxon>Chytridiomycetes</taxon>
        <taxon>Spizellomycetales</taxon>
        <taxon>Spizellomycetaceae</taxon>
        <taxon>Spizellomyces</taxon>
    </lineage>
</organism>
<evidence type="ECO:0000313" key="10">
    <source>
        <dbReference type="Proteomes" id="UP000053201"/>
    </source>
</evidence>
<comment type="subcellular location">
    <subcellularLocation>
        <location evidence="1">Membrane</location>
        <topology evidence="1">Multi-pass membrane protein</topology>
    </subcellularLocation>
</comment>
<evidence type="ECO:0000256" key="3">
    <source>
        <dbReference type="ARBA" id="ARBA00022989"/>
    </source>
</evidence>
<evidence type="ECO:0000256" key="2">
    <source>
        <dbReference type="ARBA" id="ARBA00022692"/>
    </source>
</evidence>
<keyword evidence="4 5" id="KW-0472">Membrane</keyword>
<dbReference type="SMART" id="SM00724">
    <property type="entry name" value="TLC"/>
    <property type="match status" value="1"/>
</dbReference>
<feature type="region of interest" description="Disordered" evidence="6">
    <location>
        <begin position="253"/>
        <end position="283"/>
    </location>
</feature>
<dbReference type="eggNOG" id="KOG4474">
    <property type="taxonomic scope" value="Eukaryota"/>
</dbReference>
<dbReference type="PANTHER" id="PTHR13439:SF4">
    <property type="entry name" value="TLC DOMAIN-CONTAINING PROTEIN"/>
    <property type="match status" value="1"/>
</dbReference>
<keyword evidence="2 5" id="KW-0812">Transmembrane</keyword>
<dbReference type="InParanoid" id="A0A0L0HQQ9"/>
<dbReference type="VEuPathDB" id="FungiDB:SPPG_08913"/>
<dbReference type="OrthoDB" id="10266980at2759"/>
<name>A0A0L0HQQ9_SPIPD</name>
<feature type="transmembrane region" description="Helical" evidence="7">
    <location>
        <begin position="183"/>
        <end position="203"/>
    </location>
</feature>
<evidence type="ECO:0000259" key="8">
    <source>
        <dbReference type="PROSITE" id="PS50922"/>
    </source>
</evidence>
<dbReference type="GO" id="GO:0007009">
    <property type="term" value="P:plasma membrane organization"/>
    <property type="evidence" value="ECO:0007669"/>
    <property type="project" value="TreeGrafter"/>
</dbReference>
<feature type="transmembrane region" description="Helical" evidence="7">
    <location>
        <begin position="118"/>
        <end position="138"/>
    </location>
</feature>
<dbReference type="PROSITE" id="PS50922">
    <property type="entry name" value="TLC"/>
    <property type="match status" value="1"/>
</dbReference>
<dbReference type="GO" id="GO:0097035">
    <property type="term" value="P:regulation of membrane lipid distribution"/>
    <property type="evidence" value="ECO:0007669"/>
    <property type="project" value="TreeGrafter"/>
</dbReference>
<protein>
    <recommendedName>
        <fullName evidence="8">TLC domain-containing protein</fullName>
    </recommendedName>
</protein>
<evidence type="ECO:0000256" key="6">
    <source>
        <dbReference type="SAM" id="MobiDB-lite"/>
    </source>
</evidence>
<evidence type="ECO:0000256" key="1">
    <source>
        <dbReference type="ARBA" id="ARBA00004141"/>
    </source>
</evidence>
<evidence type="ECO:0000313" key="9">
    <source>
        <dbReference type="EMBL" id="KND03721.1"/>
    </source>
</evidence>
<evidence type="ECO:0000256" key="7">
    <source>
        <dbReference type="SAM" id="Phobius"/>
    </source>
</evidence>
<feature type="compositionally biased region" description="Basic and acidic residues" evidence="6">
    <location>
        <begin position="253"/>
        <end position="273"/>
    </location>
</feature>
<dbReference type="AlphaFoldDB" id="A0A0L0HQQ9"/>
<feature type="domain" description="TLC" evidence="8">
    <location>
        <begin position="45"/>
        <end position="239"/>
    </location>
</feature>
<dbReference type="InterPro" id="IPR006634">
    <property type="entry name" value="TLC-dom"/>
</dbReference>
<evidence type="ECO:0000256" key="5">
    <source>
        <dbReference type="PROSITE-ProRule" id="PRU00205"/>
    </source>
</evidence>
<feature type="transmembrane region" description="Helical" evidence="7">
    <location>
        <begin position="88"/>
        <end position="106"/>
    </location>
</feature>
<dbReference type="GO" id="GO:0055091">
    <property type="term" value="P:phospholipid homeostasis"/>
    <property type="evidence" value="ECO:0007669"/>
    <property type="project" value="TreeGrafter"/>
</dbReference>
<dbReference type="GO" id="GO:0071709">
    <property type="term" value="P:membrane assembly"/>
    <property type="evidence" value="ECO:0007669"/>
    <property type="project" value="TreeGrafter"/>
</dbReference>
<sequence length="283" mass="32480">MVFAEASCSQTGWLYALTSATSFYLLRTLLVPAIFARVWPEWTLKRRNMFANHFVSCLHAMTCSILVVGTFFSYPALLSDLQGLHVDAYAMEFARGVLAFSSGYFIGDCLDMAINRVYAGNFGVWAHHIVTIFCYTSALHNCLLYPYLIFTLLVELNSIFIHQRKLLLLYFVSVPQMPSFYRTIYKHATTLLLLSFPPTRIVANFYLTYRLFADRGTWVAPAWTWWVATCGMILVDYYNIVLWGQVKKSVTRDNRAKAEEGDHKNTKQDKGDWKGQQGSEFLD</sequence>
<feature type="transmembrane region" description="Helical" evidence="7">
    <location>
        <begin position="223"/>
        <end position="243"/>
    </location>
</feature>
<dbReference type="GeneID" id="27692038"/>
<keyword evidence="10" id="KW-1185">Reference proteome</keyword>
<dbReference type="EMBL" id="KQ257451">
    <property type="protein sequence ID" value="KND03721.1"/>
    <property type="molecule type" value="Genomic_DNA"/>
</dbReference>
<dbReference type="GO" id="GO:0005886">
    <property type="term" value="C:plasma membrane"/>
    <property type="evidence" value="ECO:0007669"/>
    <property type="project" value="TreeGrafter"/>
</dbReference>
<gene>
    <name evidence="9" type="ORF">SPPG_08913</name>
</gene>
<dbReference type="Proteomes" id="UP000053201">
    <property type="component" value="Unassembled WGS sequence"/>
</dbReference>
<feature type="transmembrane region" description="Helical" evidence="7">
    <location>
        <begin position="50"/>
        <end position="76"/>
    </location>
</feature>
<feature type="transmembrane region" description="Helical" evidence="7">
    <location>
        <begin position="12"/>
        <end position="38"/>
    </location>
</feature>
<dbReference type="Pfam" id="PF03798">
    <property type="entry name" value="TRAM_LAG1_CLN8"/>
    <property type="match status" value="1"/>
</dbReference>